<evidence type="ECO:0000313" key="9">
    <source>
        <dbReference type="Proteomes" id="UP000285301"/>
    </source>
</evidence>
<reference evidence="7 9" key="1">
    <citation type="journal article" date="2018" name="Gigascience">
        <title>Genomes of trombidid mites reveal novel predicted allergens and laterally-transferred genes associated with secondary metabolism.</title>
        <authorList>
            <person name="Dong X."/>
            <person name="Chaisiri K."/>
            <person name="Xia D."/>
            <person name="Armstrong S.D."/>
            <person name="Fang Y."/>
            <person name="Donnelly M.J."/>
            <person name="Kadowaki T."/>
            <person name="McGarry J.W."/>
            <person name="Darby A.C."/>
            <person name="Makepeace B.L."/>
        </authorList>
    </citation>
    <scope>NUCLEOTIDE SEQUENCE [LARGE SCALE GENOMIC DNA]</scope>
    <source>
        <strain evidence="7">UoL-WK</strain>
    </source>
</reference>
<dbReference type="STRING" id="1965070.A0A3S3S9B0"/>
<dbReference type="EMBL" id="NCKU01001378">
    <property type="protein sequence ID" value="RWS12249.1"/>
    <property type="molecule type" value="Genomic_DNA"/>
</dbReference>
<dbReference type="Gene3D" id="2.60.40.790">
    <property type="match status" value="1"/>
</dbReference>
<keyword evidence="3" id="KW-0862">Zinc</keyword>
<dbReference type="Proteomes" id="UP000285301">
    <property type="component" value="Unassembled WGS sequence"/>
</dbReference>
<sequence>MEEVQCYNKGCTQKFKPSENTASSCRFHPGDPVFHDAYKSWSCCGKKTTDFTEFLNIKGCKVDFHSDVKPVVSESEKEKTEIKSVTNQINNKPIYVPMERPPEDMPLVPLKFTIGKSLQQQLDQLSVNGENTVDAVSNVDDGAIPIGTSCKNAACQTTYNGPKSNEEICLYHDGVPIFHEGMKYWSCCQRRTTDFDAFLEQKGCQSGKHLWIKPKSSENSQEDKSKTCRYDWHQTSGNVVVTIYSKVPIPSLSTIRANPVKLHAFVTFGATEKKEFEINVPLFGIIDVENSIVNYLSTKVEISFKKAEPVAWKQLTLKTNV</sequence>
<dbReference type="EMBL" id="NCKU01008517">
    <property type="protein sequence ID" value="RWS01847.1"/>
    <property type="molecule type" value="Genomic_DNA"/>
</dbReference>
<protein>
    <submittedName>
        <fullName evidence="7">Cysteine and histidine-rich domain (Chord)-containing: zinc binding protein-like protein</fullName>
    </submittedName>
</protein>
<dbReference type="PANTHER" id="PTHR46983">
    <property type="entry name" value="CYSTEINE AND HISTIDINE-RICH DOMAIN-CONTAINING PROTEIN 1"/>
    <property type="match status" value="1"/>
</dbReference>
<name>A0A3S3S9B0_9ACAR</name>
<evidence type="ECO:0000256" key="2">
    <source>
        <dbReference type="ARBA" id="ARBA00022737"/>
    </source>
</evidence>
<organism evidence="7 9">
    <name type="scientific">Dinothrombium tinctorium</name>
    <dbReference type="NCBI Taxonomy" id="1965070"/>
    <lineage>
        <taxon>Eukaryota</taxon>
        <taxon>Metazoa</taxon>
        <taxon>Ecdysozoa</taxon>
        <taxon>Arthropoda</taxon>
        <taxon>Chelicerata</taxon>
        <taxon>Arachnida</taxon>
        <taxon>Acari</taxon>
        <taxon>Acariformes</taxon>
        <taxon>Trombidiformes</taxon>
        <taxon>Prostigmata</taxon>
        <taxon>Anystina</taxon>
        <taxon>Parasitengona</taxon>
        <taxon>Trombidioidea</taxon>
        <taxon>Trombidiidae</taxon>
        <taxon>Dinothrombium</taxon>
    </lineage>
</organism>
<feature type="domain" description="CHORD" evidence="5">
    <location>
        <begin position="150"/>
        <end position="209"/>
    </location>
</feature>
<dbReference type="PROSITE" id="PS51203">
    <property type="entry name" value="CS"/>
    <property type="match status" value="1"/>
</dbReference>
<proteinExistence type="predicted"/>
<dbReference type="InterPro" id="IPR039790">
    <property type="entry name" value="CHRD1"/>
</dbReference>
<evidence type="ECO:0000256" key="1">
    <source>
        <dbReference type="ARBA" id="ARBA00022723"/>
    </source>
</evidence>
<dbReference type="InterPro" id="IPR007051">
    <property type="entry name" value="CHORD_dom"/>
</dbReference>
<dbReference type="Gene3D" id="4.10.1130.20">
    <property type="match status" value="2"/>
</dbReference>
<evidence type="ECO:0000313" key="8">
    <source>
        <dbReference type="EMBL" id="RWS15265.1"/>
    </source>
</evidence>
<evidence type="ECO:0000313" key="7">
    <source>
        <dbReference type="EMBL" id="RWS12249.1"/>
    </source>
</evidence>
<dbReference type="InterPro" id="IPR007052">
    <property type="entry name" value="CS_dom"/>
</dbReference>
<keyword evidence="1" id="KW-0479">Metal-binding</keyword>
<dbReference type="EMBL" id="NCKU01000505">
    <property type="protein sequence ID" value="RWS15265.1"/>
    <property type="molecule type" value="Genomic_DNA"/>
</dbReference>
<keyword evidence="9" id="KW-1185">Reference proteome</keyword>
<evidence type="ECO:0000313" key="6">
    <source>
        <dbReference type="EMBL" id="RWS01847.1"/>
    </source>
</evidence>
<evidence type="ECO:0000259" key="5">
    <source>
        <dbReference type="PROSITE" id="PS51401"/>
    </source>
</evidence>
<dbReference type="Pfam" id="PF04969">
    <property type="entry name" value="CS"/>
    <property type="match status" value="1"/>
</dbReference>
<keyword evidence="2" id="KW-0677">Repeat</keyword>
<evidence type="ECO:0000256" key="3">
    <source>
        <dbReference type="ARBA" id="ARBA00022833"/>
    </source>
</evidence>
<feature type="domain" description="CS" evidence="4">
    <location>
        <begin position="225"/>
        <end position="316"/>
    </location>
</feature>
<feature type="domain" description="CHORD" evidence="5">
    <location>
        <begin position="6"/>
        <end position="65"/>
    </location>
</feature>
<gene>
    <name evidence="7" type="ORF">B4U79_06194</name>
    <name evidence="8" type="ORF">B4U79_09822</name>
    <name evidence="6" type="ORF">B4U79_10016</name>
</gene>
<dbReference type="SUPFAM" id="SSF49764">
    <property type="entry name" value="HSP20-like chaperones"/>
    <property type="match status" value="1"/>
</dbReference>
<dbReference type="Pfam" id="PF04968">
    <property type="entry name" value="CHORD"/>
    <property type="match status" value="2"/>
</dbReference>
<dbReference type="GO" id="GO:0046872">
    <property type="term" value="F:metal ion binding"/>
    <property type="evidence" value="ECO:0007669"/>
    <property type="project" value="UniProtKB-KW"/>
</dbReference>
<comment type="caution">
    <text evidence="7">The sequence shown here is derived from an EMBL/GenBank/DDBJ whole genome shotgun (WGS) entry which is preliminary data.</text>
</comment>
<dbReference type="PROSITE" id="PS51401">
    <property type="entry name" value="CHORD"/>
    <property type="match status" value="2"/>
</dbReference>
<evidence type="ECO:0000259" key="4">
    <source>
        <dbReference type="PROSITE" id="PS51203"/>
    </source>
</evidence>
<accession>A0A3S3S9B0</accession>
<reference evidence="7" key="2">
    <citation type="submission" date="2018-11" db="EMBL/GenBank/DDBJ databases">
        <title>Trombidioid mite genomics.</title>
        <authorList>
            <person name="Dong X."/>
        </authorList>
    </citation>
    <scope>NUCLEOTIDE SEQUENCE</scope>
    <source>
        <strain evidence="7">UoL-WK</strain>
    </source>
</reference>
<dbReference type="AlphaFoldDB" id="A0A3S3S9B0"/>
<dbReference type="PANTHER" id="PTHR46983:SF3">
    <property type="entry name" value="CHPADIPLOID STATE MAINTENANCE PROTEIN CHPA"/>
    <property type="match status" value="1"/>
</dbReference>
<dbReference type="OrthoDB" id="10261079at2759"/>
<dbReference type="InterPro" id="IPR008978">
    <property type="entry name" value="HSP20-like_chaperone"/>
</dbReference>